<feature type="domain" description="HTH lysR-type" evidence="5">
    <location>
        <begin position="40"/>
        <end position="97"/>
    </location>
</feature>
<dbReference type="GO" id="GO:0043565">
    <property type="term" value="F:sequence-specific DNA binding"/>
    <property type="evidence" value="ECO:0007669"/>
    <property type="project" value="TreeGrafter"/>
</dbReference>
<dbReference type="PANTHER" id="PTHR30537:SF5">
    <property type="entry name" value="HTH-TYPE TRANSCRIPTIONAL ACTIVATOR TTDR-RELATED"/>
    <property type="match status" value="1"/>
</dbReference>
<dbReference type="InterPro" id="IPR000835">
    <property type="entry name" value="HTH_MarR-typ"/>
</dbReference>
<organism evidence="6">
    <name type="scientific">Vibrio alginolyticus</name>
    <dbReference type="NCBI Taxonomy" id="663"/>
    <lineage>
        <taxon>Bacteria</taxon>
        <taxon>Pseudomonadati</taxon>
        <taxon>Pseudomonadota</taxon>
        <taxon>Gammaproteobacteria</taxon>
        <taxon>Vibrionales</taxon>
        <taxon>Vibrionaceae</taxon>
        <taxon>Vibrio</taxon>
    </lineage>
</organism>
<keyword evidence="4" id="KW-0804">Transcription</keyword>
<evidence type="ECO:0000313" key="6">
    <source>
        <dbReference type="EMBL" id="ARP21101.1"/>
    </source>
</evidence>
<dbReference type="InterPro" id="IPR000847">
    <property type="entry name" value="LysR_HTH_N"/>
</dbReference>
<dbReference type="Pfam" id="PF00126">
    <property type="entry name" value="HTH_1"/>
    <property type="match status" value="1"/>
</dbReference>
<comment type="similarity">
    <text evidence="1">Belongs to the LysR transcriptional regulatory family.</text>
</comment>
<dbReference type="Pfam" id="PF03466">
    <property type="entry name" value="LysR_substrate"/>
    <property type="match status" value="1"/>
</dbReference>
<protein>
    <submittedName>
        <fullName evidence="6">LysR family transcriptional regulator</fullName>
    </submittedName>
</protein>
<dbReference type="InterPro" id="IPR005119">
    <property type="entry name" value="LysR_subst-bd"/>
</dbReference>
<dbReference type="AlphaFoldDB" id="A0A1W6VYF2"/>
<dbReference type="EMBL" id="CP017903">
    <property type="protein sequence ID" value="ARP21101.1"/>
    <property type="molecule type" value="Genomic_DNA"/>
</dbReference>
<evidence type="ECO:0000256" key="1">
    <source>
        <dbReference type="ARBA" id="ARBA00009437"/>
    </source>
</evidence>
<evidence type="ECO:0000256" key="4">
    <source>
        <dbReference type="ARBA" id="ARBA00023163"/>
    </source>
</evidence>
<keyword evidence="3" id="KW-0238">DNA-binding</keyword>
<proteinExistence type="inferred from homology"/>
<keyword evidence="2" id="KW-0805">Transcription regulation</keyword>
<evidence type="ECO:0000259" key="5">
    <source>
        <dbReference type="PROSITE" id="PS50931"/>
    </source>
</evidence>
<accession>A0A1W6VYF2</accession>
<dbReference type="SUPFAM" id="SSF46785">
    <property type="entry name" value="Winged helix' DNA-binding domain"/>
    <property type="match status" value="1"/>
</dbReference>
<evidence type="ECO:0000256" key="2">
    <source>
        <dbReference type="ARBA" id="ARBA00023015"/>
    </source>
</evidence>
<dbReference type="CDD" id="cd08422">
    <property type="entry name" value="PBP2_CrgA_like"/>
    <property type="match status" value="1"/>
</dbReference>
<dbReference type="SUPFAM" id="SSF53850">
    <property type="entry name" value="Periplasmic binding protein-like II"/>
    <property type="match status" value="1"/>
</dbReference>
<dbReference type="InterPro" id="IPR036388">
    <property type="entry name" value="WH-like_DNA-bd_sf"/>
</dbReference>
<sequence>MAVSLRKLCLLIYTDLVETLLLYCNNTFLNYEEIIMQTHINLADIRSFVLIAQLGNFTKAAEQLGVSRSHVSRQITNLEQQIGVTLLQRTTRTLNLTEAGKVLYKQCETALHNIDQAVMAVVDDVEDLRGDIRINCVGGYLGEDVVADIVAQFLIQHPQVSINLDFSSHRVDLIADEFDIAFRMGKLDDSNFIARKLIDVEMGTYASPNYLETYGYPSHPKDLEKHVCLTGSVTRWAFENTNTKQSTEHQIRGQLRCKSGRVMIKAALAGNGIIRVPALYCQQELQTGKLKEVFTNWSIPSVEFSLLYHHDRHQPKRIRAFVDFTTQYFRKLQSKDK</sequence>
<dbReference type="Gene3D" id="1.10.10.10">
    <property type="entry name" value="Winged helix-like DNA-binding domain superfamily/Winged helix DNA-binding domain"/>
    <property type="match status" value="1"/>
</dbReference>
<dbReference type="GO" id="GO:0006351">
    <property type="term" value="P:DNA-templated transcription"/>
    <property type="evidence" value="ECO:0007669"/>
    <property type="project" value="TreeGrafter"/>
</dbReference>
<dbReference type="PRINTS" id="PR00039">
    <property type="entry name" value="HTHLYSR"/>
</dbReference>
<dbReference type="FunFam" id="1.10.10.10:FF:000001">
    <property type="entry name" value="LysR family transcriptional regulator"/>
    <property type="match status" value="1"/>
</dbReference>
<dbReference type="PROSITE" id="PS50931">
    <property type="entry name" value="HTH_LYSR"/>
    <property type="match status" value="1"/>
</dbReference>
<dbReference type="SMART" id="SM00347">
    <property type="entry name" value="HTH_MARR"/>
    <property type="match status" value="1"/>
</dbReference>
<dbReference type="Gene3D" id="3.40.190.290">
    <property type="match status" value="1"/>
</dbReference>
<dbReference type="PANTHER" id="PTHR30537">
    <property type="entry name" value="HTH-TYPE TRANSCRIPTIONAL REGULATOR"/>
    <property type="match status" value="1"/>
</dbReference>
<gene>
    <name evidence="6" type="ORF">K05K4_43820</name>
</gene>
<dbReference type="InterPro" id="IPR036390">
    <property type="entry name" value="WH_DNA-bd_sf"/>
</dbReference>
<reference evidence="6" key="1">
    <citation type="submission" date="2016-10" db="EMBL/GenBank/DDBJ databases">
        <title>The High Quality Genome of Vibrio alginolyticus K01M1.</title>
        <authorList>
            <person name="Wendling C."/>
            <person name="Chibani C.M."/>
            <person name="Hertel R."/>
            <person name="Sproer C."/>
            <person name="Bunk B."/>
            <person name="Overmann J."/>
            <person name="Roth O."/>
            <person name="Liesegang H."/>
        </authorList>
    </citation>
    <scope>NUCLEOTIDE SEQUENCE</scope>
    <source>
        <strain evidence="6">K05K4</strain>
    </source>
</reference>
<dbReference type="InterPro" id="IPR058163">
    <property type="entry name" value="LysR-type_TF_proteobact-type"/>
</dbReference>
<evidence type="ECO:0000256" key="3">
    <source>
        <dbReference type="ARBA" id="ARBA00023125"/>
    </source>
</evidence>
<name>A0A1W6VYF2_VIBAL</name>
<dbReference type="GO" id="GO:0003700">
    <property type="term" value="F:DNA-binding transcription factor activity"/>
    <property type="evidence" value="ECO:0007669"/>
    <property type="project" value="InterPro"/>
</dbReference>